<dbReference type="Proteomes" id="UP000199310">
    <property type="component" value="Unassembled WGS sequence"/>
</dbReference>
<dbReference type="EMBL" id="FOJG01000001">
    <property type="protein sequence ID" value="SEW23986.1"/>
    <property type="molecule type" value="Genomic_DNA"/>
</dbReference>
<reference evidence="3" key="1">
    <citation type="submission" date="2016-10" db="EMBL/GenBank/DDBJ databases">
        <authorList>
            <person name="Varghese N."/>
            <person name="Submissions S."/>
        </authorList>
    </citation>
    <scope>NUCLEOTIDE SEQUENCE [LARGE SCALE GENOMIC DNA]</scope>
    <source>
        <strain evidence="3">DSM 3695</strain>
    </source>
</reference>
<organism evidence="2 3">
    <name type="scientific">Chitinophaga arvensicola</name>
    <dbReference type="NCBI Taxonomy" id="29529"/>
    <lineage>
        <taxon>Bacteria</taxon>
        <taxon>Pseudomonadati</taxon>
        <taxon>Bacteroidota</taxon>
        <taxon>Chitinophagia</taxon>
        <taxon>Chitinophagales</taxon>
        <taxon>Chitinophagaceae</taxon>
        <taxon>Chitinophaga</taxon>
    </lineage>
</organism>
<feature type="transmembrane region" description="Helical" evidence="1">
    <location>
        <begin position="88"/>
        <end position="106"/>
    </location>
</feature>
<sequence>MQFYLQKHITDHYRFYSMSMLAIFGIMTVLGVLMILLARDPFNRLSDLVPFYFIGLFFGGMLFTSRSFNELGSKEKGVDFIMLPASQFEKFVTLFLVSTIGFLAFYNLSCYVSFKIIQSVQLAALDRKIEMNYDFFDNPKEKVYFYYVYVVLQAAFLLGATYYHKYSFIKTILSVFVFAFLVWCVNAFLVTCIFGFQHEFWKRSVPFFMVNKLEGGPISWHTTVYLIPEWLRHFYDFALKFLIAPILWTIAYFRLKDQEI</sequence>
<accession>A0A1I0QB12</accession>
<keyword evidence="1" id="KW-0472">Membrane</keyword>
<feature type="transmembrane region" description="Helical" evidence="1">
    <location>
        <begin position="144"/>
        <end position="163"/>
    </location>
</feature>
<feature type="transmembrane region" description="Helical" evidence="1">
    <location>
        <begin position="15"/>
        <end position="37"/>
    </location>
</feature>
<evidence type="ECO:0008006" key="4">
    <source>
        <dbReference type="Google" id="ProtNLM"/>
    </source>
</evidence>
<keyword evidence="3" id="KW-1185">Reference proteome</keyword>
<dbReference type="STRING" id="29529.SAMN04488122_1334"/>
<evidence type="ECO:0000313" key="3">
    <source>
        <dbReference type="Proteomes" id="UP000199310"/>
    </source>
</evidence>
<dbReference type="AlphaFoldDB" id="A0A1I0QB12"/>
<protein>
    <recommendedName>
        <fullName evidence="4">ABC-2 family transporter protein</fullName>
    </recommendedName>
</protein>
<evidence type="ECO:0000256" key="1">
    <source>
        <dbReference type="SAM" id="Phobius"/>
    </source>
</evidence>
<name>A0A1I0QB12_9BACT</name>
<keyword evidence="1" id="KW-0812">Transmembrane</keyword>
<keyword evidence="1" id="KW-1133">Transmembrane helix</keyword>
<evidence type="ECO:0000313" key="2">
    <source>
        <dbReference type="EMBL" id="SEW23986.1"/>
    </source>
</evidence>
<proteinExistence type="predicted"/>
<gene>
    <name evidence="2" type="ORF">SAMN04488122_1334</name>
</gene>
<feature type="transmembrane region" description="Helical" evidence="1">
    <location>
        <begin position="49"/>
        <end position="68"/>
    </location>
</feature>
<feature type="transmembrane region" description="Helical" evidence="1">
    <location>
        <begin position="237"/>
        <end position="255"/>
    </location>
</feature>
<feature type="transmembrane region" description="Helical" evidence="1">
    <location>
        <begin position="175"/>
        <end position="196"/>
    </location>
</feature>